<dbReference type="Gene3D" id="1.10.30.50">
    <property type="match status" value="1"/>
</dbReference>
<sequence>MDNLIRENGFIQHQMRDTFVGKRKKGSSGQAPLPHFLTELGRGIQKSSALEDYRERIDRIVLKDSKTLGYRDYRGRYDNLPPFKNDSGGKRRKEMLARYSGLRKNAAAAVKNYSKKGRVKGRKRILGSKIRNTRNRLSHGLCEICNIKMTKPVAEGFQPWHGETLEHIREHELGGTLRYNQVAVICHGCNGALATRKVAALTGTRGEPKKKTALYDYIIFKQVMLLSLKAAARDFNDDYIAFWQTRRDLANESHAKMLESLEVQEDRSGHQQTVYWTLECRFHSHCRECGACHSTIQSHRFGHDLTYIPI</sequence>
<proteinExistence type="predicted"/>
<organism evidence="1">
    <name type="scientific">marine metagenome</name>
    <dbReference type="NCBI Taxonomy" id="408172"/>
    <lineage>
        <taxon>unclassified sequences</taxon>
        <taxon>metagenomes</taxon>
        <taxon>ecological metagenomes</taxon>
    </lineage>
</organism>
<gene>
    <name evidence="1" type="ORF">METZ01_LOCUS273510</name>
</gene>
<reference evidence="1" key="1">
    <citation type="submission" date="2018-05" db="EMBL/GenBank/DDBJ databases">
        <authorList>
            <person name="Lanie J.A."/>
            <person name="Ng W.-L."/>
            <person name="Kazmierczak K.M."/>
            <person name="Andrzejewski T.M."/>
            <person name="Davidsen T.M."/>
            <person name="Wayne K.J."/>
            <person name="Tettelin H."/>
            <person name="Glass J.I."/>
            <person name="Rusch D."/>
            <person name="Podicherti R."/>
            <person name="Tsui H.-C.T."/>
            <person name="Winkler M.E."/>
        </authorList>
    </citation>
    <scope>NUCLEOTIDE SEQUENCE</scope>
</reference>
<dbReference type="EMBL" id="UINC01079031">
    <property type="protein sequence ID" value="SVC20656.1"/>
    <property type="molecule type" value="Genomic_DNA"/>
</dbReference>
<accession>A0A382K9I4</accession>
<name>A0A382K9I4_9ZZZZ</name>
<evidence type="ECO:0000313" key="1">
    <source>
        <dbReference type="EMBL" id="SVC20656.1"/>
    </source>
</evidence>
<protein>
    <recommendedName>
        <fullName evidence="2">HNH domain-containing protein</fullName>
    </recommendedName>
</protein>
<dbReference type="AlphaFoldDB" id="A0A382K9I4"/>
<evidence type="ECO:0008006" key="2">
    <source>
        <dbReference type="Google" id="ProtNLM"/>
    </source>
</evidence>